<evidence type="ECO:0000256" key="4">
    <source>
        <dbReference type="ARBA" id="ARBA00022989"/>
    </source>
</evidence>
<keyword evidence="4 7" id="KW-1133">Transmembrane helix</keyword>
<evidence type="ECO:0000256" key="2">
    <source>
        <dbReference type="ARBA" id="ARBA00022475"/>
    </source>
</evidence>
<accession>A0A6J4NXL2</accession>
<protein>
    <recommendedName>
        <fullName evidence="8">PDGLE domain-containing protein</fullName>
    </recommendedName>
</protein>
<evidence type="ECO:0000313" key="9">
    <source>
        <dbReference type="EMBL" id="CAA9400689.1"/>
    </source>
</evidence>
<keyword evidence="5 7" id="KW-0472">Membrane</keyword>
<evidence type="ECO:0000256" key="6">
    <source>
        <dbReference type="SAM" id="MobiDB-lite"/>
    </source>
</evidence>
<evidence type="ECO:0000256" key="7">
    <source>
        <dbReference type="SAM" id="Phobius"/>
    </source>
</evidence>
<dbReference type="AlphaFoldDB" id="A0A6J4NXL2"/>
<dbReference type="InterPro" id="IPR025937">
    <property type="entry name" value="PDGLE_dom"/>
</dbReference>
<gene>
    <name evidence="9" type="ORF">AVDCRST_MAG60-2092</name>
</gene>
<feature type="region of interest" description="Disordered" evidence="6">
    <location>
        <begin position="95"/>
        <end position="126"/>
    </location>
</feature>
<reference evidence="9" key="1">
    <citation type="submission" date="2020-02" db="EMBL/GenBank/DDBJ databases">
        <authorList>
            <person name="Meier V. D."/>
        </authorList>
    </citation>
    <scope>NUCLEOTIDE SEQUENCE</scope>
    <source>
        <strain evidence="9">AVDCRST_MAG60</strain>
    </source>
</reference>
<dbReference type="GO" id="GO:0005886">
    <property type="term" value="C:plasma membrane"/>
    <property type="evidence" value="ECO:0007669"/>
    <property type="project" value="UniProtKB-SubCell"/>
</dbReference>
<dbReference type="Pfam" id="PF13190">
    <property type="entry name" value="PDGLE"/>
    <property type="match status" value="1"/>
</dbReference>
<dbReference type="EMBL" id="CADCUN010000222">
    <property type="protein sequence ID" value="CAA9400689.1"/>
    <property type="molecule type" value="Genomic_DNA"/>
</dbReference>
<sequence>MSRRTFFAAAALLVLLLAGVVSYYASERPDGLEFVAGETGFGGTAEDSATADSPLADYQTRGVDDGRLSGALAGLAGVGLVALLGGTLFWTLGRRSPDGAADDGAPNDGAPSDGAPDDGTQDRVET</sequence>
<feature type="transmembrane region" description="Helical" evidence="7">
    <location>
        <begin position="71"/>
        <end position="92"/>
    </location>
</feature>
<organism evidence="9">
    <name type="scientific">uncultured Nocardioides sp</name>
    <dbReference type="NCBI Taxonomy" id="198441"/>
    <lineage>
        <taxon>Bacteria</taxon>
        <taxon>Bacillati</taxon>
        <taxon>Actinomycetota</taxon>
        <taxon>Actinomycetes</taxon>
        <taxon>Propionibacteriales</taxon>
        <taxon>Nocardioidaceae</taxon>
        <taxon>Nocardioides</taxon>
        <taxon>environmental samples</taxon>
    </lineage>
</organism>
<evidence type="ECO:0000256" key="5">
    <source>
        <dbReference type="ARBA" id="ARBA00023136"/>
    </source>
</evidence>
<proteinExistence type="predicted"/>
<evidence type="ECO:0000256" key="3">
    <source>
        <dbReference type="ARBA" id="ARBA00022692"/>
    </source>
</evidence>
<evidence type="ECO:0000259" key="8">
    <source>
        <dbReference type="Pfam" id="PF13190"/>
    </source>
</evidence>
<keyword evidence="2" id="KW-1003">Cell membrane</keyword>
<name>A0A6J4NXL2_9ACTN</name>
<feature type="domain" description="PDGLE" evidence="8">
    <location>
        <begin position="4"/>
        <end position="93"/>
    </location>
</feature>
<evidence type="ECO:0000256" key="1">
    <source>
        <dbReference type="ARBA" id="ARBA00004236"/>
    </source>
</evidence>
<feature type="compositionally biased region" description="Low complexity" evidence="6">
    <location>
        <begin position="98"/>
        <end position="118"/>
    </location>
</feature>
<keyword evidence="3 7" id="KW-0812">Transmembrane</keyword>
<comment type="subcellular location">
    <subcellularLocation>
        <location evidence="1">Cell membrane</location>
    </subcellularLocation>
</comment>